<feature type="compositionally biased region" description="Low complexity" evidence="1">
    <location>
        <begin position="114"/>
        <end position="132"/>
    </location>
</feature>
<gene>
    <name evidence="2" type="ORF">NTEN_LOCUS6660</name>
</gene>
<keyword evidence="3" id="KW-1185">Reference proteome</keyword>
<evidence type="ECO:0000313" key="2">
    <source>
        <dbReference type="EMBL" id="CAB0000873.1"/>
    </source>
</evidence>
<name>A0A6H5GCL2_9HEMI</name>
<dbReference type="OrthoDB" id="425619at2759"/>
<organism evidence="2 3">
    <name type="scientific">Nesidiocoris tenuis</name>
    <dbReference type="NCBI Taxonomy" id="355587"/>
    <lineage>
        <taxon>Eukaryota</taxon>
        <taxon>Metazoa</taxon>
        <taxon>Ecdysozoa</taxon>
        <taxon>Arthropoda</taxon>
        <taxon>Hexapoda</taxon>
        <taxon>Insecta</taxon>
        <taxon>Pterygota</taxon>
        <taxon>Neoptera</taxon>
        <taxon>Paraneoptera</taxon>
        <taxon>Hemiptera</taxon>
        <taxon>Heteroptera</taxon>
        <taxon>Panheteroptera</taxon>
        <taxon>Cimicomorpha</taxon>
        <taxon>Miridae</taxon>
        <taxon>Dicyphina</taxon>
        <taxon>Nesidiocoris</taxon>
    </lineage>
</organism>
<feature type="region of interest" description="Disordered" evidence="1">
    <location>
        <begin position="104"/>
        <end position="132"/>
    </location>
</feature>
<evidence type="ECO:0000313" key="3">
    <source>
        <dbReference type="Proteomes" id="UP000479000"/>
    </source>
</evidence>
<dbReference type="PANTHER" id="PTHR45823:SF1">
    <property type="entry name" value="T-SNARE COILED-COIL HOMOLOGY DOMAIN-CONTAINING PROTEIN"/>
    <property type="match status" value="1"/>
</dbReference>
<accession>A0A6H5GCL2</accession>
<dbReference type="PANTHER" id="PTHR45823">
    <property type="entry name" value="T-SNARE COILED-COIL HOMOLOGY DOMAIN-CONTAINING PROTEIN"/>
    <property type="match status" value="1"/>
</dbReference>
<reference evidence="2 3" key="1">
    <citation type="submission" date="2020-02" db="EMBL/GenBank/DDBJ databases">
        <authorList>
            <person name="Ferguson B K."/>
        </authorList>
    </citation>
    <scope>NUCLEOTIDE SEQUENCE [LARGE SCALE GENOMIC DNA]</scope>
</reference>
<dbReference type="Proteomes" id="UP000479000">
    <property type="component" value="Unassembled WGS sequence"/>
</dbReference>
<sequence length="439" mass="48955">MTSFCKKKRFKPCSLISRALQSKLDPTDSNFDFGTESDLFLTIFGGPSDSSQRSSAFFYMPRKPLADAAPRRTISTRSCPVRDTPHPLSTPAELAAVQEEAVLVPSQGHEPSQSSGRPTPSSAASPALPDTLPAGVTARIDALEGALRLLQEHCGGGRPEAPDLSVVEPQVRRLREENDRLAQENLWLRGQLDDTSRSRGSALLAYECSLMPYDGRTDWEEYMSHLNVVAQTNSWDETRKAQKLASALRGSALSVLNNLLPEQRLQWTPLTEVLSRRFGQENLAQKWQAELEIRRQKVGEALTDLAADIERMSRLALPGWPDHCRDQMGVRAFLKALTDEDMRRVLAAAGPKTVQDALTRAQLIEATTNRGRMVPKEVQSSRERRHQDDELSNQCCHASWYAEVIMCAAHYRTLSLSVFKFSAFAINSINLEPNQRSLL</sequence>
<evidence type="ECO:0000256" key="1">
    <source>
        <dbReference type="SAM" id="MobiDB-lite"/>
    </source>
</evidence>
<dbReference type="EMBL" id="CADCXU010010150">
    <property type="protein sequence ID" value="CAB0000873.1"/>
    <property type="molecule type" value="Genomic_DNA"/>
</dbReference>
<protein>
    <submittedName>
        <fullName evidence="2">Uncharacterized protein</fullName>
    </submittedName>
</protein>
<dbReference type="AlphaFoldDB" id="A0A6H5GCL2"/>
<proteinExistence type="predicted"/>